<protein>
    <submittedName>
        <fullName evidence="1">Uncharacterized protein</fullName>
    </submittedName>
</protein>
<evidence type="ECO:0000313" key="1">
    <source>
        <dbReference type="EMBL" id="RRT72084.1"/>
    </source>
</evidence>
<name>A0A427A7A8_ENSVE</name>
<dbReference type="Proteomes" id="UP000287651">
    <property type="component" value="Unassembled WGS sequence"/>
</dbReference>
<sequence length="56" mass="6214">IVGDITKMETLSPEYFKGVKKVINAASVIISPKEGDTPDRAKYSQGIKFFEPEVLK</sequence>
<accession>A0A427A7A8</accession>
<proteinExistence type="predicted"/>
<evidence type="ECO:0000313" key="2">
    <source>
        <dbReference type="Proteomes" id="UP000287651"/>
    </source>
</evidence>
<dbReference type="AlphaFoldDB" id="A0A427A7A8"/>
<organism evidence="1 2">
    <name type="scientific">Ensete ventricosum</name>
    <name type="common">Abyssinian banana</name>
    <name type="synonym">Musa ensete</name>
    <dbReference type="NCBI Taxonomy" id="4639"/>
    <lineage>
        <taxon>Eukaryota</taxon>
        <taxon>Viridiplantae</taxon>
        <taxon>Streptophyta</taxon>
        <taxon>Embryophyta</taxon>
        <taxon>Tracheophyta</taxon>
        <taxon>Spermatophyta</taxon>
        <taxon>Magnoliopsida</taxon>
        <taxon>Liliopsida</taxon>
        <taxon>Zingiberales</taxon>
        <taxon>Musaceae</taxon>
        <taxon>Ensete</taxon>
    </lineage>
</organism>
<reference evidence="1 2" key="1">
    <citation type="journal article" date="2014" name="Agronomy (Basel)">
        <title>A Draft Genome Sequence for Ensete ventricosum, the Drought-Tolerant Tree Against Hunger.</title>
        <authorList>
            <person name="Harrison J."/>
            <person name="Moore K.A."/>
            <person name="Paszkiewicz K."/>
            <person name="Jones T."/>
            <person name="Grant M."/>
            <person name="Ambacheew D."/>
            <person name="Muzemil S."/>
            <person name="Studholme D.J."/>
        </authorList>
    </citation>
    <scope>NUCLEOTIDE SEQUENCE [LARGE SCALE GENOMIC DNA]</scope>
</reference>
<gene>
    <name evidence="1" type="ORF">B296_00027367</name>
</gene>
<comment type="caution">
    <text evidence="1">The sequence shown here is derived from an EMBL/GenBank/DDBJ whole genome shotgun (WGS) entry which is preliminary data.</text>
</comment>
<feature type="non-terminal residue" evidence="1">
    <location>
        <position position="1"/>
    </location>
</feature>
<dbReference type="EMBL" id="AMZH03003516">
    <property type="protein sequence ID" value="RRT72084.1"/>
    <property type="molecule type" value="Genomic_DNA"/>
</dbReference>